<dbReference type="RefSeq" id="XP_030074427.1">
    <property type="nucleotide sequence ID" value="XM_030218567.1"/>
</dbReference>
<keyword evidence="5" id="KW-0812">Transmembrane</keyword>
<keyword evidence="3" id="KW-0378">Hydrolase</keyword>
<keyword evidence="5" id="KW-1133">Transmembrane helix</keyword>
<dbReference type="FunCoup" id="A0A6P7Z518">
    <property type="interactions" value="599"/>
</dbReference>
<dbReference type="GO" id="GO:0016410">
    <property type="term" value="F:N-acyltransferase activity"/>
    <property type="evidence" value="ECO:0007669"/>
    <property type="project" value="TreeGrafter"/>
</dbReference>
<evidence type="ECO:0000259" key="6">
    <source>
        <dbReference type="PROSITE" id="PS51934"/>
    </source>
</evidence>
<keyword evidence="7" id="KW-1185">Reference proteome</keyword>
<dbReference type="GO" id="GO:0008970">
    <property type="term" value="F:phospholipase A1 activity"/>
    <property type="evidence" value="ECO:0007669"/>
    <property type="project" value="TreeGrafter"/>
</dbReference>
<feature type="transmembrane region" description="Helical" evidence="5">
    <location>
        <begin position="137"/>
        <end position="156"/>
    </location>
</feature>
<keyword evidence="2" id="KW-0808">Transferase</keyword>
<evidence type="ECO:0000256" key="2">
    <source>
        <dbReference type="ARBA" id="ARBA00022679"/>
    </source>
</evidence>
<keyword evidence="5" id="KW-0472">Membrane</keyword>
<protein>
    <submittedName>
        <fullName evidence="8">Phospholipase A and acyltransferase 3-like</fullName>
    </submittedName>
</protein>
<dbReference type="InterPro" id="IPR007053">
    <property type="entry name" value="LRAT_dom"/>
</dbReference>
<dbReference type="KEGG" id="muo:115480101"/>
<dbReference type="InterPro" id="IPR051496">
    <property type="entry name" value="H-rev107_PLA/AT"/>
</dbReference>
<dbReference type="OrthoDB" id="421951at2759"/>
<reference evidence="7" key="1">
    <citation type="submission" date="2024-06" db="UniProtKB">
        <authorList>
            <consortium name="RefSeq"/>
        </authorList>
    </citation>
    <scope>NUCLEOTIDE SEQUENCE [LARGE SCALE GENOMIC DNA]</scope>
</reference>
<sequence length="164" mass="18465">MSLSVTKEPKPGDLIEIFRFGYQHWAIYVGNGYVIHLAPPSECADAGSSSVMSVLTEWAVVRKDPLSVVLGSSSYKVNNKYDKEYTPYPVSKILQRAEKMVGQRRRYSVTSKNCEHFVTELRYDQAKCEQVENAIRYTGWAAATGFAVLAAFGIVMSRNKQQKQ</sequence>
<reference evidence="8" key="2">
    <citation type="submission" date="2025-08" db="UniProtKB">
        <authorList>
            <consortium name="RefSeq"/>
        </authorList>
    </citation>
    <scope>IDENTIFICATION</scope>
</reference>
<comment type="similarity">
    <text evidence="1">Belongs to the H-rev107 family.</text>
</comment>
<dbReference type="FunFam" id="3.90.1720.10:FF:000002">
    <property type="entry name" value="HRAS like suppressor 2"/>
    <property type="match status" value="1"/>
</dbReference>
<accession>A0A6P7Z518</accession>
<dbReference type="Gene3D" id="3.90.1720.10">
    <property type="entry name" value="endopeptidase domain like (from Nostoc punctiforme)"/>
    <property type="match status" value="1"/>
</dbReference>
<feature type="domain" description="LRAT" evidence="6">
    <location>
        <begin position="14"/>
        <end position="130"/>
    </location>
</feature>
<dbReference type="GO" id="GO:0070292">
    <property type="term" value="P:N-acylphosphatidylethanolamine metabolic process"/>
    <property type="evidence" value="ECO:0007669"/>
    <property type="project" value="TreeGrafter"/>
</dbReference>
<dbReference type="AlphaFoldDB" id="A0A6P7Z518"/>
<gene>
    <name evidence="8" type="primary">LOC115480101</name>
</gene>
<dbReference type="Pfam" id="PF04970">
    <property type="entry name" value="LRAT"/>
    <property type="match status" value="1"/>
</dbReference>
<dbReference type="GO" id="GO:0004623">
    <property type="term" value="F:phospholipase A2 activity"/>
    <property type="evidence" value="ECO:0007669"/>
    <property type="project" value="TreeGrafter"/>
</dbReference>
<name>A0A6P7Z518_9AMPH</name>
<proteinExistence type="inferred from homology"/>
<dbReference type="GeneID" id="115480101"/>
<dbReference type="GO" id="GO:0005737">
    <property type="term" value="C:cytoplasm"/>
    <property type="evidence" value="ECO:0007669"/>
    <property type="project" value="TreeGrafter"/>
</dbReference>
<dbReference type="Proteomes" id="UP000515156">
    <property type="component" value="Chromosome 11"/>
</dbReference>
<evidence type="ECO:0000256" key="1">
    <source>
        <dbReference type="ARBA" id="ARBA00007824"/>
    </source>
</evidence>
<evidence type="ECO:0000313" key="8">
    <source>
        <dbReference type="RefSeq" id="XP_030074427.1"/>
    </source>
</evidence>
<dbReference type="PANTHER" id="PTHR13943:SF36">
    <property type="entry name" value="PHOSPHOLIPASE A AND ACYLTRANSFERASE 4"/>
    <property type="match status" value="1"/>
</dbReference>
<dbReference type="PROSITE" id="PS51934">
    <property type="entry name" value="LRAT"/>
    <property type="match status" value="1"/>
</dbReference>
<evidence type="ECO:0000256" key="3">
    <source>
        <dbReference type="ARBA" id="ARBA00022801"/>
    </source>
</evidence>
<organism evidence="7 8">
    <name type="scientific">Microcaecilia unicolor</name>
    <dbReference type="NCBI Taxonomy" id="1415580"/>
    <lineage>
        <taxon>Eukaryota</taxon>
        <taxon>Metazoa</taxon>
        <taxon>Chordata</taxon>
        <taxon>Craniata</taxon>
        <taxon>Vertebrata</taxon>
        <taxon>Euteleostomi</taxon>
        <taxon>Amphibia</taxon>
        <taxon>Gymnophiona</taxon>
        <taxon>Siphonopidae</taxon>
        <taxon>Microcaecilia</taxon>
    </lineage>
</organism>
<evidence type="ECO:0000313" key="7">
    <source>
        <dbReference type="Proteomes" id="UP000515156"/>
    </source>
</evidence>
<keyword evidence="4" id="KW-0443">Lipid metabolism</keyword>
<evidence type="ECO:0000256" key="4">
    <source>
        <dbReference type="ARBA" id="ARBA00023098"/>
    </source>
</evidence>
<dbReference type="PANTHER" id="PTHR13943">
    <property type="entry name" value="HRAS-LIKE SUPPRESSOR - RELATED"/>
    <property type="match status" value="1"/>
</dbReference>
<dbReference type="InParanoid" id="A0A6P7Z518"/>
<evidence type="ECO:0000256" key="5">
    <source>
        <dbReference type="SAM" id="Phobius"/>
    </source>
</evidence>